<dbReference type="KEGG" id="haly:HYG82_16640"/>
<dbReference type="Proteomes" id="UP000509241">
    <property type="component" value="Chromosome"/>
</dbReference>
<dbReference type="Gene3D" id="2.130.10.10">
    <property type="entry name" value="YVTN repeat-like/Quinoprotein amine dehydrogenase"/>
    <property type="match status" value="1"/>
</dbReference>
<dbReference type="PROSITE" id="PS51318">
    <property type="entry name" value="TAT"/>
    <property type="match status" value="1"/>
</dbReference>
<organism evidence="1 2">
    <name type="scientific">Natrinema halophilum</name>
    <dbReference type="NCBI Taxonomy" id="1699371"/>
    <lineage>
        <taxon>Archaea</taxon>
        <taxon>Methanobacteriati</taxon>
        <taxon>Methanobacteriota</taxon>
        <taxon>Stenosarchaea group</taxon>
        <taxon>Halobacteria</taxon>
        <taxon>Halobacteriales</taxon>
        <taxon>Natrialbaceae</taxon>
        <taxon>Natrinema</taxon>
    </lineage>
</organism>
<dbReference type="EMBL" id="CP058601">
    <property type="protein sequence ID" value="QLG50355.1"/>
    <property type="molecule type" value="Genomic_DNA"/>
</dbReference>
<dbReference type="RefSeq" id="WP_179262776.1">
    <property type="nucleotide sequence ID" value="NZ_CP058601.1"/>
</dbReference>
<name>A0A7D5H9Q1_9EURY</name>
<keyword evidence="2" id="KW-1185">Reference proteome</keyword>
<evidence type="ECO:0008006" key="3">
    <source>
        <dbReference type="Google" id="ProtNLM"/>
    </source>
</evidence>
<dbReference type="OrthoDB" id="320255at2157"/>
<sequence>MTADCRPTRRRFLAAVGGAAASLALAGCGGTDSEWVAADVPTDAALYDVVPTARGAYAVGEDGVVLARTDGDWTVALENGLSDAGDGLRTAAVTSNGQAIWMAGDSGALGLYDVVADHVVDFSAPKEKTTSWTTIAAAGLAGDERITVINSSGELLNGRRDGADVEWGAVSKPGSGSSVTDVDLTSLAYGYIIDTDGGVFESRDGGVTWTRIGIDGAGVNFAAVAAIDTGHVTVAGGNGAVYGYNGVNWSRTTLGEQPITALARNRDTALAVSSSGMIYERSFDGWEPRVRLRPGNELHAVALGTARSPRLVVGESGTVYERRF</sequence>
<proteinExistence type="predicted"/>
<dbReference type="InterPro" id="IPR015943">
    <property type="entry name" value="WD40/YVTN_repeat-like_dom_sf"/>
</dbReference>
<gene>
    <name evidence="1" type="ORF">HYG82_16640</name>
</gene>
<evidence type="ECO:0000313" key="1">
    <source>
        <dbReference type="EMBL" id="QLG50355.1"/>
    </source>
</evidence>
<dbReference type="AlphaFoldDB" id="A0A7D5H9Q1"/>
<dbReference type="InterPro" id="IPR006311">
    <property type="entry name" value="TAT_signal"/>
</dbReference>
<dbReference type="GeneID" id="56034953"/>
<reference evidence="1 2" key="1">
    <citation type="submission" date="2020-07" db="EMBL/GenBank/DDBJ databases">
        <authorList>
            <person name="Cui H."/>
        </authorList>
    </citation>
    <scope>NUCLEOTIDE SEQUENCE [LARGE SCALE GENOMIC DNA]</scope>
    <source>
        <strain evidence="1 2">YPL8</strain>
    </source>
</reference>
<protein>
    <recommendedName>
        <fullName evidence="3">Photosynthesis system II assembly factor Ycf48/Hcf136-like domain-containing protein</fullName>
    </recommendedName>
</protein>
<accession>A0A7D5H9Q1</accession>
<dbReference type="PROSITE" id="PS51257">
    <property type="entry name" value="PROKAR_LIPOPROTEIN"/>
    <property type="match status" value="1"/>
</dbReference>
<evidence type="ECO:0000313" key="2">
    <source>
        <dbReference type="Proteomes" id="UP000509241"/>
    </source>
</evidence>
<dbReference type="SUPFAM" id="SSF110296">
    <property type="entry name" value="Oligoxyloglucan reducing end-specific cellobiohydrolase"/>
    <property type="match status" value="1"/>
</dbReference>